<dbReference type="PANTHER" id="PTHR13621:SF2">
    <property type="entry name" value="PROLINE-RICH PROTEIN PRCC"/>
    <property type="match status" value="1"/>
</dbReference>
<proteinExistence type="predicted"/>
<dbReference type="Proteomes" id="UP000016932">
    <property type="component" value="Unassembled WGS sequence"/>
</dbReference>
<dbReference type="STRING" id="383855.M3AK32"/>
<feature type="compositionally biased region" description="Polar residues" evidence="1">
    <location>
        <begin position="209"/>
        <end position="218"/>
    </location>
</feature>
<dbReference type="KEGG" id="pfj:MYCFIDRAFT_41987"/>
<evidence type="ECO:0000313" key="2">
    <source>
        <dbReference type="EMBL" id="EME84936.1"/>
    </source>
</evidence>
<feature type="compositionally biased region" description="Basic and acidic residues" evidence="1">
    <location>
        <begin position="309"/>
        <end position="328"/>
    </location>
</feature>
<reference evidence="2 3" key="1">
    <citation type="journal article" date="2012" name="PLoS Pathog.">
        <title>Diverse lifestyles and strategies of plant pathogenesis encoded in the genomes of eighteen Dothideomycetes fungi.</title>
        <authorList>
            <person name="Ohm R.A."/>
            <person name="Feau N."/>
            <person name="Henrissat B."/>
            <person name="Schoch C.L."/>
            <person name="Horwitz B.A."/>
            <person name="Barry K.W."/>
            <person name="Condon B.J."/>
            <person name="Copeland A.C."/>
            <person name="Dhillon B."/>
            <person name="Glaser F."/>
            <person name="Hesse C.N."/>
            <person name="Kosti I."/>
            <person name="LaButti K."/>
            <person name="Lindquist E.A."/>
            <person name="Lucas S."/>
            <person name="Salamov A.A."/>
            <person name="Bradshaw R.E."/>
            <person name="Ciuffetti L."/>
            <person name="Hamelin R.C."/>
            <person name="Kema G.H.J."/>
            <person name="Lawrence C."/>
            <person name="Scott J.A."/>
            <person name="Spatafora J.W."/>
            <person name="Turgeon B.G."/>
            <person name="de Wit P.J.G.M."/>
            <person name="Zhong S."/>
            <person name="Goodwin S.B."/>
            <person name="Grigoriev I.V."/>
        </authorList>
    </citation>
    <scope>NUCLEOTIDE SEQUENCE [LARGE SCALE GENOMIC DNA]</scope>
    <source>
        <strain evidence="2 3">CIRAD86</strain>
    </source>
</reference>
<feature type="region of interest" description="Disordered" evidence="1">
    <location>
        <begin position="301"/>
        <end position="338"/>
    </location>
</feature>
<dbReference type="Pfam" id="PF10253">
    <property type="entry name" value="PRCC"/>
    <property type="match status" value="1"/>
</dbReference>
<organism evidence="2 3">
    <name type="scientific">Pseudocercospora fijiensis (strain CIRAD86)</name>
    <name type="common">Black leaf streak disease fungus</name>
    <name type="synonym">Mycosphaerella fijiensis</name>
    <dbReference type="NCBI Taxonomy" id="383855"/>
    <lineage>
        <taxon>Eukaryota</taxon>
        <taxon>Fungi</taxon>
        <taxon>Dikarya</taxon>
        <taxon>Ascomycota</taxon>
        <taxon>Pezizomycotina</taxon>
        <taxon>Dothideomycetes</taxon>
        <taxon>Dothideomycetidae</taxon>
        <taxon>Mycosphaerellales</taxon>
        <taxon>Mycosphaerellaceae</taxon>
        <taxon>Pseudocercospora</taxon>
    </lineage>
</organism>
<evidence type="ECO:0008006" key="4">
    <source>
        <dbReference type="Google" id="ProtNLM"/>
    </source>
</evidence>
<evidence type="ECO:0000256" key="1">
    <source>
        <dbReference type="SAM" id="MobiDB-lite"/>
    </source>
</evidence>
<protein>
    <recommendedName>
        <fullName evidence="4">Mitotic checkpoint regulator, MAD2B-interacting-domain-containing protein</fullName>
    </recommendedName>
</protein>
<dbReference type="GO" id="GO:0005634">
    <property type="term" value="C:nucleus"/>
    <property type="evidence" value="ECO:0007669"/>
    <property type="project" value="TreeGrafter"/>
</dbReference>
<dbReference type="PANTHER" id="PTHR13621">
    <property type="entry name" value="PROLINE-RICH PROTEIN PRCC"/>
    <property type="match status" value="1"/>
</dbReference>
<feature type="compositionally biased region" description="Basic and acidic residues" evidence="1">
    <location>
        <begin position="129"/>
        <end position="142"/>
    </location>
</feature>
<gene>
    <name evidence="2" type="ORF">MYCFIDRAFT_41987</name>
</gene>
<dbReference type="HOGENOM" id="CLU_043185_0_0_1"/>
<dbReference type="EMBL" id="KB446557">
    <property type="protein sequence ID" value="EME84936.1"/>
    <property type="molecule type" value="Genomic_DNA"/>
</dbReference>
<dbReference type="AlphaFoldDB" id="M3AK32"/>
<sequence>MGLVDYSDSESDGEGAPTQSAKPSAPIPAAKPVFQKAAPGKIQVSLPSLKAEPRQNGDAAAEPPSKRARTRGVFSGFNALLPAPKRTAQNAPKAGVSLKTSSEAAFSRNPLPQAVEQEEYVAPTLNEGSAEKDAEPAKEPKLVGKATRFLPLSVSGKKKKKPIAKPPPVANEQEAPNPKPKKSLFSVTQEDDVAVVDSPSGEYEPITIDRSTASTTQEAELPASAQYSTPADPNSLEAVAADLNLTPAQRRQLFGRQGKGANVTHFNLDAEYRKNEELRAAGEVVEHKAVKAIAPGKHSLQQLVNNARTQEDAMEDKWAEGRRARGEGSSKYGWSSGR</sequence>
<dbReference type="OrthoDB" id="2555634at2759"/>
<keyword evidence="3" id="KW-1185">Reference proteome</keyword>
<evidence type="ECO:0000313" key="3">
    <source>
        <dbReference type="Proteomes" id="UP000016932"/>
    </source>
</evidence>
<dbReference type="InterPro" id="IPR018800">
    <property type="entry name" value="PRCC"/>
</dbReference>
<dbReference type="eggNOG" id="ENOG502S8PK">
    <property type="taxonomic scope" value="Eukaryota"/>
</dbReference>
<dbReference type="RefSeq" id="XP_007924239.1">
    <property type="nucleotide sequence ID" value="XM_007926048.1"/>
</dbReference>
<dbReference type="VEuPathDB" id="FungiDB:MYCFIDRAFT_41987"/>
<accession>M3AK32</accession>
<dbReference type="GeneID" id="19339448"/>
<feature type="compositionally biased region" description="Low complexity" evidence="1">
    <location>
        <begin position="20"/>
        <end position="32"/>
    </location>
</feature>
<name>M3AK32_PSEFD</name>
<feature type="region of interest" description="Disordered" evidence="1">
    <location>
        <begin position="1"/>
        <end position="232"/>
    </location>
</feature>